<accession>A0A3M8SPA1</accession>
<sequence length="138" mass="14494">MAAVIAVIGAVPVAPALAQDLRPESLTLHGGTYSPRCAEASAPRVEIAASGLVVSQGPRRLHTPVRMDSYTSFGSAPTSPIPEGYVVEFIGDDFSLYVFQDGRGMYVPLDGYVPQAEAVVGKAGMAARFGRCAQPRGR</sequence>
<organism evidence="1 2">
    <name type="scientific">Montanilutibacter psychrotolerans</name>
    <dbReference type="NCBI Taxonomy" id="1327343"/>
    <lineage>
        <taxon>Bacteria</taxon>
        <taxon>Pseudomonadati</taxon>
        <taxon>Pseudomonadota</taxon>
        <taxon>Gammaproteobacteria</taxon>
        <taxon>Lysobacterales</taxon>
        <taxon>Lysobacteraceae</taxon>
        <taxon>Montanilutibacter</taxon>
    </lineage>
</organism>
<gene>
    <name evidence="1" type="ORF">EER27_11255</name>
</gene>
<dbReference type="RefSeq" id="WP_123088221.1">
    <property type="nucleotide sequence ID" value="NZ_RIBS01000005.1"/>
</dbReference>
<dbReference type="Proteomes" id="UP000267049">
    <property type="component" value="Unassembled WGS sequence"/>
</dbReference>
<evidence type="ECO:0000313" key="1">
    <source>
        <dbReference type="EMBL" id="RNF83089.1"/>
    </source>
</evidence>
<dbReference type="OrthoDB" id="6025056at2"/>
<reference evidence="1 2" key="1">
    <citation type="submission" date="2018-11" db="EMBL/GenBank/DDBJ databases">
        <title>Lysobacter cryohumiis sp. nov., isolated from soil in the Tianshan Mountains, Xinjiang, China.</title>
        <authorList>
            <person name="Luo Y."/>
            <person name="Sheng H."/>
        </authorList>
    </citation>
    <scope>NUCLEOTIDE SEQUENCE [LARGE SCALE GENOMIC DNA]</scope>
    <source>
        <strain evidence="1 2">ZS60</strain>
    </source>
</reference>
<evidence type="ECO:0000313" key="2">
    <source>
        <dbReference type="Proteomes" id="UP000267049"/>
    </source>
</evidence>
<keyword evidence="2" id="KW-1185">Reference proteome</keyword>
<protein>
    <submittedName>
        <fullName evidence="1">Uncharacterized protein</fullName>
    </submittedName>
</protein>
<name>A0A3M8SPA1_9GAMM</name>
<comment type="caution">
    <text evidence="1">The sequence shown here is derived from an EMBL/GenBank/DDBJ whole genome shotgun (WGS) entry which is preliminary data.</text>
</comment>
<dbReference type="AlphaFoldDB" id="A0A3M8SPA1"/>
<dbReference type="EMBL" id="RIBS01000005">
    <property type="protein sequence ID" value="RNF83089.1"/>
    <property type="molecule type" value="Genomic_DNA"/>
</dbReference>
<proteinExistence type="predicted"/>